<evidence type="ECO:0000256" key="1">
    <source>
        <dbReference type="ARBA" id="ARBA00004370"/>
    </source>
</evidence>
<dbReference type="Pfam" id="PF00350">
    <property type="entry name" value="Dynamin_N"/>
    <property type="match status" value="1"/>
</dbReference>
<dbReference type="AlphaFoldDB" id="A0A9P6GXN9"/>
<dbReference type="InterPro" id="IPR027094">
    <property type="entry name" value="Mitofusin_fam"/>
</dbReference>
<evidence type="ECO:0000256" key="4">
    <source>
        <dbReference type="ARBA" id="ARBA00023134"/>
    </source>
</evidence>
<keyword evidence="5" id="KW-0472">Membrane</keyword>
<evidence type="ECO:0000313" key="8">
    <source>
        <dbReference type="EMBL" id="KAF9761897.1"/>
    </source>
</evidence>
<evidence type="ECO:0000256" key="3">
    <source>
        <dbReference type="ARBA" id="ARBA00022801"/>
    </source>
</evidence>
<dbReference type="InterPro" id="IPR045063">
    <property type="entry name" value="Dynamin_N"/>
</dbReference>
<dbReference type="PANTHER" id="PTHR10465">
    <property type="entry name" value="TRANSMEMBRANE GTPASE FZO1"/>
    <property type="match status" value="1"/>
</dbReference>
<feature type="coiled-coil region" evidence="6">
    <location>
        <begin position="698"/>
        <end position="780"/>
    </location>
</feature>
<evidence type="ECO:0000256" key="2">
    <source>
        <dbReference type="ARBA" id="ARBA00022741"/>
    </source>
</evidence>
<dbReference type="EMBL" id="SBJO01000244">
    <property type="protein sequence ID" value="KAF9761897.1"/>
    <property type="molecule type" value="Genomic_DNA"/>
</dbReference>
<accession>A0A9P6GXN9</accession>
<keyword evidence="3" id="KW-0378">Hydrolase</keyword>
<dbReference type="GO" id="GO:0003924">
    <property type="term" value="F:GTPase activity"/>
    <property type="evidence" value="ECO:0007669"/>
    <property type="project" value="InterPro"/>
</dbReference>
<dbReference type="InterPro" id="IPR027417">
    <property type="entry name" value="P-loop_NTPase"/>
</dbReference>
<dbReference type="OrthoDB" id="3139463at2759"/>
<dbReference type="PANTHER" id="PTHR10465:SF0">
    <property type="entry name" value="SARCALUMENIN"/>
    <property type="match status" value="1"/>
</dbReference>
<proteinExistence type="predicted"/>
<keyword evidence="4" id="KW-0342">GTP-binding</keyword>
<comment type="caution">
    <text evidence="8">The sequence shown here is derived from an EMBL/GenBank/DDBJ whole genome shotgun (WGS) entry which is preliminary data.</text>
</comment>
<gene>
    <name evidence="8" type="primary">crfC_0</name>
    <name evidence="8" type="ORF">NGRA_2343</name>
</gene>
<keyword evidence="9" id="KW-1185">Reference proteome</keyword>
<evidence type="ECO:0000313" key="9">
    <source>
        <dbReference type="Proteomes" id="UP000740883"/>
    </source>
</evidence>
<dbReference type="GO" id="GO:0016020">
    <property type="term" value="C:membrane"/>
    <property type="evidence" value="ECO:0007669"/>
    <property type="project" value="UniProtKB-SubCell"/>
</dbReference>
<dbReference type="GO" id="GO:0007005">
    <property type="term" value="P:mitochondrion organization"/>
    <property type="evidence" value="ECO:0007669"/>
    <property type="project" value="UniProtKB-ARBA"/>
</dbReference>
<keyword evidence="6" id="KW-0175">Coiled coil</keyword>
<evidence type="ECO:0000259" key="7">
    <source>
        <dbReference type="Pfam" id="PF00350"/>
    </source>
</evidence>
<reference evidence="8 9" key="1">
    <citation type="journal article" date="2020" name="Genome Biol. Evol.">
        <title>Comparative genomics of strictly vertically transmitted, feminizing microsporidia endosymbionts of amphipod crustaceans.</title>
        <authorList>
            <person name="Cormier A."/>
            <person name="Chebbi M.A."/>
            <person name="Giraud I."/>
            <person name="Wattier R."/>
            <person name="Teixeira M."/>
            <person name="Gilbert C."/>
            <person name="Rigaud T."/>
            <person name="Cordaux R."/>
        </authorList>
    </citation>
    <scope>NUCLEOTIDE SEQUENCE [LARGE SCALE GENOMIC DNA]</scope>
    <source>
        <strain evidence="8 9">Ou3-Ou53</strain>
    </source>
</reference>
<feature type="domain" description="Dynamin N-terminal" evidence="7">
    <location>
        <begin position="64"/>
        <end position="282"/>
    </location>
</feature>
<organism evidence="8 9">
    <name type="scientific">Nosema granulosis</name>
    <dbReference type="NCBI Taxonomy" id="83296"/>
    <lineage>
        <taxon>Eukaryota</taxon>
        <taxon>Fungi</taxon>
        <taxon>Fungi incertae sedis</taxon>
        <taxon>Microsporidia</taxon>
        <taxon>Nosematidae</taxon>
        <taxon>Nosema</taxon>
    </lineage>
</organism>
<evidence type="ECO:0000256" key="6">
    <source>
        <dbReference type="SAM" id="Coils"/>
    </source>
</evidence>
<dbReference type="Gene3D" id="3.40.50.300">
    <property type="entry name" value="P-loop containing nucleotide triphosphate hydrolases"/>
    <property type="match status" value="1"/>
</dbReference>
<dbReference type="SUPFAM" id="SSF52540">
    <property type="entry name" value="P-loop containing nucleoside triphosphate hydrolases"/>
    <property type="match status" value="1"/>
</dbReference>
<keyword evidence="2" id="KW-0547">Nucleotide-binding</keyword>
<sequence>MTTNLNALDTLQCHRRLAQKALDHLRSKTSNTTENLYSAQVKKIIGEVEEEIEKVEQLKLRMTIVASMKSGKSTLINALIGENILPTRSNAMTILPTEVVFSREVQQPILYLSNETIDAMYIIREDVRKIMIETGAKMKINEIFQNEQHLSMLASRIIDNETTYLQDRVQGPLKIQNTLLEINDLIRVYLKVVTRMNMEINESTLQKFRNRLPRIEVPLSIEMMNATGMTNLVIVDTPGPNETDMSKELQHIVTTELRKASFILVIFNYMTLNTEQDAKIMNDITELRKIHGYSDCLYAIVNKVDQRRRGDMTKDDVKKFISAKYGVEEQSPIDAKARRIFETKAAFALTAKKFLLEYERMKLEHTDVIIEHLETVDELGTDLYDFHWERMKQKITVDKLLEGAIDTWKKSGLDELLQAIVSNFGESISSHVTKSALGKCKRVACELIKCVDSYLMALGGQTDNLNSEIAELENEKNCRGKIRSQSGLHLVRILKALEEESTALNNLTSNSIENEISELPKRTGVIRQWSQKPYESGILIGGVATVAYVGIGATAAAVTGGIPLAALAYYHFNSGDTPDSIYFPEDANGKQEFNEKIKDIIYQVCNGILKRLHEHTDACCKELSMILHDSYMANVSDIMKRAQAALNAPLELRQISFKPFSSQIEKSNLKISIGDKVMCSHGNDKRFIPRQALLDSCIKIIKEEIQEIQKALEDWYRENLEGEVEKYINEIEEYLDKYTKIIQRSLYDINVMNADREKLRQNLRLLIDEINKELMKLATMA</sequence>
<protein>
    <submittedName>
        <fullName evidence="8">Clamp-binding protein CrfC</fullName>
    </submittedName>
</protein>
<name>A0A9P6GXN9_9MICR</name>
<evidence type="ECO:0000256" key="5">
    <source>
        <dbReference type="ARBA" id="ARBA00023136"/>
    </source>
</evidence>
<dbReference type="Proteomes" id="UP000740883">
    <property type="component" value="Unassembled WGS sequence"/>
</dbReference>
<comment type="subcellular location">
    <subcellularLocation>
        <location evidence="1">Membrane</location>
    </subcellularLocation>
</comment>
<dbReference type="GO" id="GO:0005525">
    <property type="term" value="F:GTP binding"/>
    <property type="evidence" value="ECO:0007669"/>
    <property type="project" value="UniProtKB-KW"/>
</dbReference>